<gene>
    <name evidence="2" type="ORF">SAMN05421756_101590</name>
</gene>
<name>A0A1H9AG19_9ACTN</name>
<evidence type="ECO:0000313" key="3">
    <source>
        <dbReference type="Proteomes" id="UP000198504"/>
    </source>
</evidence>
<dbReference type="Proteomes" id="UP000198504">
    <property type="component" value="Unassembled WGS sequence"/>
</dbReference>
<feature type="transmembrane region" description="Helical" evidence="1">
    <location>
        <begin position="123"/>
        <end position="145"/>
    </location>
</feature>
<feature type="transmembrane region" description="Helical" evidence="1">
    <location>
        <begin position="63"/>
        <end position="82"/>
    </location>
</feature>
<feature type="transmembrane region" description="Helical" evidence="1">
    <location>
        <begin position="198"/>
        <end position="217"/>
    </location>
</feature>
<evidence type="ECO:0000313" key="2">
    <source>
        <dbReference type="EMBL" id="SEP75447.1"/>
    </source>
</evidence>
<evidence type="ECO:0000256" key="1">
    <source>
        <dbReference type="SAM" id="Phobius"/>
    </source>
</evidence>
<feature type="transmembrane region" description="Helical" evidence="1">
    <location>
        <begin position="21"/>
        <end position="43"/>
    </location>
</feature>
<dbReference type="EMBL" id="FOFA01000001">
    <property type="protein sequence ID" value="SEP75447.1"/>
    <property type="molecule type" value="Genomic_DNA"/>
</dbReference>
<keyword evidence="3" id="KW-1185">Reference proteome</keyword>
<feature type="transmembrane region" description="Helical" evidence="1">
    <location>
        <begin position="222"/>
        <end position="241"/>
    </location>
</feature>
<keyword evidence="1" id="KW-1133">Transmembrane helix</keyword>
<feature type="transmembrane region" description="Helical" evidence="1">
    <location>
        <begin position="247"/>
        <end position="266"/>
    </location>
</feature>
<keyword evidence="1" id="KW-0812">Transmembrane</keyword>
<proteinExistence type="predicted"/>
<dbReference type="AlphaFoldDB" id="A0A1H9AG19"/>
<evidence type="ECO:0008006" key="4">
    <source>
        <dbReference type="Google" id="ProtNLM"/>
    </source>
</evidence>
<feature type="transmembrane region" description="Helical" evidence="1">
    <location>
        <begin position="157"/>
        <end position="178"/>
    </location>
</feature>
<dbReference type="STRING" id="1036181.SAMN05421756_101590"/>
<reference evidence="3" key="1">
    <citation type="submission" date="2016-10" db="EMBL/GenBank/DDBJ databases">
        <authorList>
            <person name="Varghese N."/>
            <person name="Submissions S."/>
        </authorList>
    </citation>
    <scope>NUCLEOTIDE SEQUENCE [LARGE SCALE GENOMIC DNA]</scope>
    <source>
        <strain evidence="3">CGMCC 4.6856</strain>
    </source>
</reference>
<keyword evidence="1" id="KW-0472">Membrane</keyword>
<sequence>MSTRQHEMQPSRTARRRGTTPAGAALVVLAVGQVVAGGLVSLADSPLMQPDRPGEPAITPPGYAFAIWGVIELLSLGLALWLPWFRRRAEEAGVAVVDALTRALLVVFAGFSVWLVASVAEPVWATLAVFLVMGVALVLGLSVAVRGRGEIASWSPLGRALVWGTLGLYAGWSTVAIWLNLTTALAFSGAPVSGTPGVVGQLAVLAGATATAVVVLLRTRGLLPYAAAVAWALVGATLGAAGAGQPLLAVAAAVGLVVVLATTAVLRLRRAQRPARA</sequence>
<protein>
    <recommendedName>
        <fullName evidence="4">TspO and MBR related proteins</fullName>
    </recommendedName>
</protein>
<accession>A0A1H9AG19</accession>
<organism evidence="2 3">
    <name type="scientific">Microlunatus flavus</name>
    <dbReference type="NCBI Taxonomy" id="1036181"/>
    <lineage>
        <taxon>Bacteria</taxon>
        <taxon>Bacillati</taxon>
        <taxon>Actinomycetota</taxon>
        <taxon>Actinomycetes</taxon>
        <taxon>Propionibacteriales</taxon>
        <taxon>Propionibacteriaceae</taxon>
        <taxon>Microlunatus</taxon>
    </lineage>
</organism>
<dbReference type="RefSeq" id="WP_198409901.1">
    <property type="nucleotide sequence ID" value="NZ_FOFA01000001.1"/>
</dbReference>
<feature type="transmembrane region" description="Helical" evidence="1">
    <location>
        <begin position="94"/>
        <end position="117"/>
    </location>
</feature>